<evidence type="ECO:0008006" key="3">
    <source>
        <dbReference type="Google" id="ProtNLM"/>
    </source>
</evidence>
<proteinExistence type="predicted"/>
<gene>
    <name evidence="1" type="ORF">K466DRAFT_598905</name>
</gene>
<dbReference type="Proteomes" id="UP000308197">
    <property type="component" value="Unassembled WGS sequence"/>
</dbReference>
<keyword evidence="2" id="KW-1185">Reference proteome</keyword>
<dbReference type="EMBL" id="ML211125">
    <property type="protein sequence ID" value="TFK88119.1"/>
    <property type="molecule type" value="Genomic_DNA"/>
</dbReference>
<dbReference type="AlphaFoldDB" id="A0A5C3PGZ4"/>
<dbReference type="InParanoid" id="A0A5C3PGZ4"/>
<protein>
    <recommendedName>
        <fullName evidence="3">BTB domain-containing protein</fullName>
    </recommendedName>
</protein>
<evidence type="ECO:0000313" key="1">
    <source>
        <dbReference type="EMBL" id="TFK88119.1"/>
    </source>
</evidence>
<evidence type="ECO:0000313" key="2">
    <source>
        <dbReference type="Proteomes" id="UP000308197"/>
    </source>
</evidence>
<reference evidence="1 2" key="1">
    <citation type="journal article" date="2019" name="Nat. Ecol. Evol.">
        <title>Megaphylogeny resolves global patterns of mushroom evolution.</title>
        <authorList>
            <person name="Varga T."/>
            <person name="Krizsan K."/>
            <person name="Foldi C."/>
            <person name="Dima B."/>
            <person name="Sanchez-Garcia M."/>
            <person name="Sanchez-Ramirez S."/>
            <person name="Szollosi G.J."/>
            <person name="Szarkandi J.G."/>
            <person name="Papp V."/>
            <person name="Albert L."/>
            <person name="Andreopoulos W."/>
            <person name="Angelini C."/>
            <person name="Antonin V."/>
            <person name="Barry K.W."/>
            <person name="Bougher N.L."/>
            <person name="Buchanan P."/>
            <person name="Buyck B."/>
            <person name="Bense V."/>
            <person name="Catcheside P."/>
            <person name="Chovatia M."/>
            <person name="Cooper J."/>
            <person name="Damon W."/>
            <person name="Desjardin D."/>
            <person name="Finy P."/>
            <person name="Geml J."/>
            <person name="Haridas S."/>
            <person name="Hughes K."/>
            <person name="Justo A."/>
            <person name="Karasinski D."/>
            <person name="Kautmanova I."/>
            <person name="Kiss B."/>
            <person name="Kocsube S."/>
            <person name="Kotiranta H."/>
            <person name="LaButti K.M."/>
            <person name="Lechner B.E."/>
            <person name="Liimatainen K."/>
            <person name="Lipzen A."/>
            <person name="Lukacs Z."/>
            <person name="Mihaltcheva S."/>
            <person name="Morgado L.N."/>
            <person name="Niskanen T."/>
            <person name="Noordeloos M.E."/>
            <person name="Ohm R.A."/>
            <person name="Ortiz-Santana B."/>
            <person name="Ovrebo C."/>
            <person name="Racz N."/>
            <person name="Riley R."/>
            <person name="Savchenko A."/>
            <person name="Shiryaev A."/>
            <person name="Soop K."/>
            <person name="Spirin V."/>
            <person name="Szebenyi C."/>
            <person name="Tomsovsky M."/>
            <person name="Tulloss R.E."/>
            <person name="Uehling J."/>
            <person name="Grigoriev I.V."/>
            <person name="Vagvolgyi C."/>
            <person name="Papp T."/>
            <person name="Martin F.M."/>
            <person name="Miettinen O."/>
            <person name="Hibbett D.S."/>
            <person name="Nagy L.G."/>
        </authorList>
    </citation>
    <scope>NUCLEOTIDE SEQUENCE [LARGE SCALE GENOMIC DNA]</scope>
    <source>
        <strain evidence="1 2">HHB13444</strain>
    </source>
</reference>
<organism evidence="1 2">
    <name type="scientific">Polyporus arcularius HHB13444</name>
    <dbReference type="NCBI Taxonomy" id="1314778"/>
    <lineage>
        <taxon>Eukaryota</taxon>
        <taxon>Fungi</taxon>
        <taxon>Dikarya</taxon>
        <taxon>Basidiomycota</taxon>
        <taxon>Agaricomycotina</taxon>
        <taxon>Agaricomycetes</taxon>
        <taxon>Polyporales</taxon>
        <taxon>Polyporaceae</taxon>
        <taxon>Polyporus</taxon>
    </lineage>
</organism>
<name>A0A5C3PGZ4_9APHY</name>
<accession>A0A5C3PGZ4</accession>
<sequence>MVAQPSVISECSKGSESVKTARSRDDELWFEDGTIIIIAQTTEFRVYKGHLARRTDVFKDMLSFPQPTRSAVSSEDDQKFPCPVVHVTDSARDWRIILRLMLSAEEQGLFSKSRPDPSFEVISACVRLGHKYQMNSIYGQAMDYLKGHFTDSLFIYKKTPTFMPPGFEHLKYAIGVVNLARLTEEDTILPTALWMCCRMGADIVSGFTYSDGERETLSSPDLGLCFVAKARLLQATTLAYMQTFADLPAGICALKDGDDRCRRALRELSDIKIVAAITMPNPMSIYKSTLPGADAPQLCKACATAITQRQVQRQRESWAKLPSLLGITVPGW</sequence>